<evidence type="ECO:0008006" key="3">
    <source>
        <dbReference type="Google" id="ProtNLM"/>
    </source>
</evidence>
<dbReference type="EMBL" id="JAACJJ010000060">
    <property type="protein sequence ID" value="KAF5309112.1"/>
    <property type="molecule type" value="Genomic_DNA"/>
</dbReference>
<protein>
    <recommendedName>
        <fullName evidence="3">BTB domain-containing protein</fullName>
    </recommendedName>
</protein>
<dbReference type="InterPro" id="IPR011333">
    <property type="entry name" value="SKP1/BTB/POZ_sf"/>
</dbReference>
<dbReference type="Gene3D" id="3.30.710.10">
    <property type="entry name" value="Potassium Channel Kv1.1, Chain A"/>
    <property type="match status" value="1"/>
</dbReference>
<dbReference type="OrthoDB" id="3184970at2759"/>
<gene>
    <name evidence="1" type="ORF">D9619_012828</name>
</gene>
<proteinExistence type="predicted"/>
<sequence>MDGNVFAKDSSQIFDDPTCDIILESCDGVLFKLHSKYLSATSAGFSAPDQTVIDGSPVQLHESSAILEILFQFIEPPSDSRNFRYPSVVALEPTQFFLLAEAAEKYTVFAAMNACTTVMHFLTEKHPLDILNHSFKHGYKDLVQMAVPPSLHQPDLALVAQKLTAPGLLVKWLTYYSRWRKVATAGDEMFVRRTKPWTCGRGFALWAAYTRHCIENPGQPQLVSAAIVDTATKYTDIFCPNNKTCECKDQEELLSILASEQAKMPTFDEV</sequence>
<name>A0A8H5ARU8_9AGAR</name>
<evidence type="ECO:0000313" key="2">
    <source>
        <dbReference type="Proteomes" id="UP000567179"/>
    </source>
</evidence>
<dbReference type="AlphaFoldDB" id="A0A8H5ARU8"/>
<organism evidence="1 2">
    <name type="scientific">Psilocybe cf. subviscida</name>
    <dbReference type="NCBI Taxonomy" id="2480587"/>
    <lineage>
        <taxon>Eukaryota</taxon>
        <taxon>Fungi</taxon>
        <taxon>Dikarya</taxon>
        <taxon>Basidiomycota</taxon>
        <taxon>Agaricomycotina</taxon>
        <taxon>Agaricomycetes</taxon>
        <taxon>Agaricomycetidae</taxon>
        <taxon>Agaricales</taxon>
        <taxon>Agaricineae</taxon>
        <taxon>Strophariaceae</taxon>
        <taxon>Psilocybe</taxon>
    </lineage>
</organism>
<accession>A0A8H5ARU8</accession>
<comment type="caution">
    <text evidence="1">The sequence shown here is derived from an EMBL/GenBank/DDBJ whole genome shotgun (WGS) entry which is preliminary data.</text>
</comment>
<dbReference type="Proteomes" id="UP000567179">
    <property type="component" value="Unassembled WGS sequence"/>
</dbReference>
<keyword evidence="2" id="KW-1185">Reference proteome</keyword>
<evidence type="ECO:0000313" key="1">
    <source>
        <dbReference type="EMBL" id="KAF5309112.1"/>
    </source>
</evidence>
<reference evidence="1 2" key="1">
    <citation type="journal article" date="2020" name="ISME J.">
        <title>Uncovering the hidden diversity of litter-decomposition mechanisms in mushroom-forming fungi.</title>
        <authorList>
            <person name="Floudas D."/>
            <person name="Bentzer J."/>
            <person name="Ahren D."/>
            <person name="Johansson T."/>
            <person name="Persson P."/>
            <person name="Tunlid A."/>
        </authorList>
    </citation>
    <scope>NUCLEOTIDE SEQUENCE [LARGE SCALE GENOMIC DNA]</scope>
    <source>
        <strain evidence="1 2">CBS 101986</strain>
    </source>
</reference>